<organism evidence="2 3">
    <name type="scientific">Piscinibacter koreensis</name>
    <dbReference type="NCBI Taxonomy" id="2742824"/>
    <lineage>
        <taxon>Bacteria</taxon>
        <taxon>Pseudomonadati</taxon>
        <taxon>Pseudomonadota</taxon>
        <taxon>Betaproteobacteria</taxon>
        <taxon>Burkholderiales</taxon>
        <taxon>Sphaerotilaceae</taxon>
        <taxon>Piscinibacter</taxon>
    </lineage>
</organism>
<sequence length="127" mass="13476">MKPLCLLAVLPFTVSLPAHAQAGETARVPVVDVRVLMVAAIDSPSGSALGVLTNKDAENITRHFKASGPILIDVTTVKRYAQAGCSRLKVSFRQEGVQVPGQAPGQPHTVDFGINYCRDGQPPRSLS</sequence>
<evidence type="ECO:0000313" key="3">
    <source>
        <dbReference type="Proteomes" id="UP000529637"/>
    </source>
</evidence>
<keyword evidence="1" id="KW-0732">Signal</keyword>
<evidence type="ECO:0000256" key="1">
    <source>
        <dbReference type="SAM" id="SignalP"/>
    </source>
</evidence>
<reference evidence="2 3" key="1">
    <citation type="submission" date="2020-06" db="EMBL/GenBank/DDBJ databases">
        <title>Schlegella sp. ID0723 isolated from air conditioner.</title>
        <authorList>
            <person name="Kim D.Y."/>
            <person name="Kim D.-U."/>
        </authorList>
    </citation>
    <scope>NUCLEOTIDE SEQUENCE [LARGE SCALE GENOMIC DNA]</scope>
    <source>
        <strain evidence="2 3">ID0723</strain>
    </source>
</reference>
<gene>
    <name evidence="2" type="ORF">HQN59_22575</name>
</gene>
<name>A0A7Y6TYR9_9BURK</name>
<accession>A0A7Y6TYR9</accession>
<dbReference type="Proteomes" id="UP000529637">
    <property type="component" value="Unassembled WGS sequence"/>
</dbReference>
<proteinExistence type="predicted"/>
<comment type="caution">
    <text evidence="2">The sequence shown here is derived from an EMBL/GenBank/DDBJ whole genome shotgun (WGS) entry which is preliminary data.</text>
</comment>
<protein>
    <submittedName>
        <fullName evidence="2">Uncharacterized protein</fullName>
    </submittedName>
</protein>
<dbReference type="EMBL" id="JABWMJ010000014">
    <property type="protein sequence ID" value="NUZ08538.1"/>
    <property type="molecule type" value="Genomic_DNA"/>
</dbReference>
<dbReference type="AlphaFoldDB" id="A0A7Y6TYR9"/>
<keyword evidence="3" id="KW-1185">Reference proteome</keyword>
<evidence type="ECO:0000313" key="2">
    <source>
        <dbReference type="EMBL" id="NUZ08538.1"/>
    </source>
</evidence>
<feature type="chain" id="PRO_5031017496" evidence="1">
    <location>
        <begin position="21"/>
        <end position="127"/>
    </location>
</feature>
<feature type="signal peptide" evidence="1">
    <location>
        <begin position="1"/>
        <end position="20"/>
    </location>
</feature>